<evidence type="ECO:0000256" key="4">
    <source>
        <dbReference type="ARBA" id="ARBA00023157"/>
    </source>
</evidence>
<dbReference type="PANTHER" id="PTHR36575:SF2">
    <property type="entry name" value="CHITIN-BINDING TYPE-4 DOMAIN-CONTAINING PROTEIN-RELATED"/>
    <property type="match status" value="1"/>
</dbReference>
<name>A0A1W2TLV8_ROSNE</name>
<keyword evidence="5" id="KW-0325">Glycoprotein</keyword>
<evidence type="ECO:0000256" key="6">
    <source>
        <dbReference type="ARBA" id="ARBA00034311"/>
    </source>
</evidence>
<dbReference type="Gene3D" id="2.70.50.70">
    <property type="match status" value="1"/>
</dbReference>
<keyword evidence="10" id="KW-1185">Reference proteome</keyword>
<keyword evidence="7" id="KW-0732">Signal</keyword>
<evidence type="ECO:0000256" key="3">
    <source>
        <dbReference type="ARBA" id="ARBA00023008"/>
    </source>
</evidence>
<evidence type="ECO:0000259" key="8">
    <source>
        <dbReference type="Pfam" id="PF03067"/>
    </source>
</evidence>
<keyword evidence="3" id="KW-0186">Copper</keyword>
<keyword evidence="2" id="KW-0479">Metal-binding</keyword>
<feature type="chain" id="PRO_5010709760" evidence="7">
    <location>
        <begin position="18"/>
        <end position="197"/>
    </location>
</feature>
<protein>
    <submittedName>
        <fullName evidence="9">Putative chitin binding protein</fullName>
    </submittedName>
</protein>
<feature type="domain" description="Chitin-binding type-4" evidence="8">
    <location>
        <begin position="18"/>
        <end position="192"/>
    </location>
</feature>
<dbReference type="AlphaFoldDB" id="A0A1W2TLV8"/>
<dbReference type="InterPro" id="IPR052282">
    <property type="entry name" value="Starch-active_LPMO"/>
</dbReference>
<dbReference type="OMA" id="RCNLWLC"/>
<reference evidence="9" key="1">
    <citation type="submission" date="2016-03" db="EMBL/GenBank/DDBJ databases">
        <title>Draft genome sequence of Rosellinia necatrix.</title>
        <authorList>
            <person name="Kanematsu S."/>
        </authorList>
    </citation>
    <scope>NUCLEOTIDE SEQUENCE [LARGE SCALE GENOMIC DNA]</scope>
    <source>
        <strain evidence="9">W97</strain>
    </source>
</reference>
<comment type="similarity">
    <text evidence="6">Belongs to the polysaccharide monooxygenase AA13 family.</text>
</comment>
<dbReference type="EMBL" id="DF977482">
    <property type="protein sequence ID" value="GAP89295.1"/>
    <property type="molecule type" value="Genomic_DNA"/>
</dbReference>
<dbReference type="Pfam" id="PF03067">
    <property type="entry name" value="LPMO_10"/>
    <property type="match status" value="1"/>
</dbReference>
<dbReference type="InterPro" id="IPR004302">
    <property type="entry name" value="Cellulose/chitin-bd_N"/>
</dbReference>
<gene>
    <name evidence="9" type="ORF">SAMD00023353_3700300</name>
</gene>
<comment type="cofactor">
    <cofactor evidence="1">
        <name>Cu(2+)</name>
        <dbReference type="ChEBI" id="CHEBI:29036"/>
    </cofactor>
</comment>
<evidence type="ECO:0000313" key="9">
    <source>
        <dbReference type="EMBL" id="GAP89295.1"/>
    </source>
</evidence>
<evidence type="ECO:0000256" key="1">
    <source>
        <dbReference type="ARBA" id="ARBA00001973"/>
    </source>
</evidence>
<dbReference type="Proteomes" id="UP000054516">
    <property type="component" value="Unassembled WGS sequence"/>
</dbReference>
<keyword evidence="4" id="KW-1015">Disulfide bond</keyword>
<evidence type="ECO:0000256" key="2">
    <source>
        <dbReference type="ARBA" id="ARBA00022723"/>
    </source>
</evidence>
<evidence type="ECO:0000313" key="10">
    <source>
        <dbReference type="Proteomes" id="UP000054516"/>
    </source>
</evidence>
<feature type="signal peptide" evidence="7">
    <location>
        <begin position="1"/>
        <end position="17"/>
    </location>
</feature>
<evidence type="ECO:0000256" key="7">
    <source>
        <dbReference type="SAM" id="SignalP"/>
    </source>
</evidence>
<dbReference type="OrthoDB" id="120613at2759"/>
<accession>A0A1W2TLV8</accession>
<dbReference type="PANTHER" id="PTHR36575">
    <property type="entry name" value="BINDING PROTEIN, PUTATIVE (AFU_ORTHOLOGUE AFUA_1G14430)-RELATED"/>
    <property type="match status" value="1"/>
</dbReference>
<organism evidence="9">
    <name type="scientific">Rosellinia necatrix</name>
    <name type="common">White root-rot fungus</name>
    <dbReference type="NCBI Taxonomy" id="77044"/>
    <lineage>
        <taxon>Eukaryota</taxon>
        <taxon>Fungi</taxon>
        <taxon>Dikarya</taxon>
        <taxon>Ascomycota</taxon>
        <taxon>Pezizomycotina</taxon>
        <taxon>Sordariomycetes</taxon>
        <taxon>Xylariomycetidae</taxon>
        <taxon>Xylariales</taxon>
        <taxon>Xylariaceae</taxon>
        <taxon>Rosellinia</taxon>
    </lineage>
</organism>
<sequence length="197" mass="20884">MLLTTTTLLSLAAVVRGHGYIASPAMRMPGEATTAACGRSVVADIVRDKTSHVEGLPELAARDAGYQAARCNLWLCRGVQFADNAANVQAYRPGQVVPVKVALTIPHVGSANVSVVDVKTNAVLGPPLLAWPAGYADERQFYGKTLPANQTDFNITIPTTLGAKCATAGDCVIQWWWYGTGARQTYESCIDFTVAGA</sequence>
<dbReference type="GO" id="GO:0046872">
    <property type="term" value="F:metal ion binding"/>
    <property type="evidence" value="ECO:0007669"/>
    <property type="project" value="UniProtKB-KW"/>
</dbReference>
<proteinExistence type="inferred from homology"/>
<evidence type="ECO:0000256" key="5">
    <source>
        <dbReference type="ARBA" id="ARBA00023180"/>
    </source>
</evidence>